<keyword evidence="5" id="KW-0934">Plastid</keyword>
<gene>
    <name evidence="13" type="ORF">WJX73_004366</name>
</gene>
<dbReference type="GO" id="GO:0009707">
    <property type="term" value="C:chloroplast outer membrane"/>
    <property type="evidence" value="ECO:0007669"/>
    <property type="project" value="TreeGrafter"/>
</dbReference>
<dbReference type="AlphaFoldDB" id="A0AAW1NM56"/>
<keyword evidence="4" id="KW-0150">Chloroplast</keyword>
<comment type="similarity">
    <text evidence="3">Belongs to the glycosyltransferase group 1 family. Glycosyltransferase 4 subfamily.</text>
</comment>
<evidence type="ECO:0000256" key="11">
    <source>
        <dbReference type="SAM" id="MobiDB-lite"/>
    </source>
</evidence>
<evidence type="ECO:0000256" key="4">
    <source>
        <dbReference type="ARBA" id="ARBA00022528"/>
    </source>
</evidence>
<evidence type="ECO:0000256" key="9">
    <source>
        <dbReference type="ARBA" id="ARBA00024055"/>
    </source>
</evidence>
<dbReference type="Proteomes" id="UP001465755">
    <property type="component" value="Unassembled WGS sequence"/>
</dbReference>
<evidence type="ECO:0000256" key="10">
    <source>
        <dbReference type="ARBA" id="ARBA00048651"/>
    </source>
</evidence>
<dbReference type="InterPro" id="IPR044525">
    <property type="entry name" value="DGDG1/2"/>
</dbReference>
<evidence type="ECO:0000256" key="2">
    <source>
        <dbReference type="ARBA" id="ARBA00004370"/>
    </source>
</evidence>
<keyword evidence="7" id="KW-0808">Transferase</keyword>
<keyword evidence="14" id="KW-1185">Reference proteome</keyword>
<dbReference type="PANTHER" id="PTHR46132">
    <property type="entry name" value="DIGALACTOSYLDIACYLGLYCEROL SYNTHASE 2, CHLOROPLASTIC"/>
    <property type="match status" value="1"/>
</dbReference>
<sequence>MRADNVAVVDTKRLDLDRVLNLEELRAYFSTLGRYVRDREAEAIEKVLRTKDRESKEKIARPLGKMQREAMKRRLKARRLQKSSLREPGRNVAIFTTAALPWMTGTAVNPLLRAAYLARDDKRKVTLVIPWLAPSDQRIIFPNNLEFDKPAQQEEWVRAWVDKRTSFPCNFKIAFYSGRYAPEKMSILPVGDPTEYIPDSEADVAILEEPEHLTWYHHGRRWTDKFSHVVGIIHTNYLDYAQREEGGKMKAPALAVLNDLVCRMHCHKVVKLSDAVQPLARQTTQFVHGVPQSFLAVGDKKSKPREDGGARFSRGAYFIGKAIWAKGYTELLDLMDQHKRRGEAKLDIDCYGSGEDLNEMKTTAAKQKLDLHFHGARDHLDESIHEYKAFVNPSKSDVVATTTAEALAMGKWVIVHDHPSNKFFQSFENCLTYKTPEDFSRQLAHALAHEPHPMHKAEYQRLTWEEATERFLDVTELGRKERAKPLEAAFDTLAYSSYNALTGVEMLRALAGAGINTRDNPTNLIDYVPAEGASGGLFDRRSSSKRGSSSNPLKKAGRRLPNLLRQLGIK</sequence>
<dbReference type="GO" id="GO:0046481">
    <property type="term" value="F:digalactosyldiacylglycerol synthase activity"/>
    <property type="evidence" value="ECO:0007669"/>
    <property type="project" value="UniProtKB-EC"/>
</dbReference>
<evidence type="ECO:0000313" key="13">
    <source>
        <dbReference type="EMBL" id="KAK9789576.1"/>
    </source>
</evidence>
<name>A0AAW1NM56_9CHLO</name>
<evidence type="ECO:0000256" key="1">
    <source>
        <dbReference type="ARBA" id="ARBA00004229"/>
    </source>
</evidence>
<dbReference type="FunFam" id="3.40.50.2000:FF:000067">
    <property type="entry name" value="Digalactosyldiacylglycerol synthase 1, chloroplastic"/>
    <property type="match status" value="1"/>
</dbReference>
<evidence type="ECO:0000256" key="3">
    <source>
        <dbReference type="ARBA" id="ARBA00009481"/>
    </source>
</evidence>
<evidence type="ECO:0000259" key="12">
    <source>
        <dbReference type="Pfam" id="PF00534"/>
    </source>
</evidence>
<evidence type="ECO:0000256" key="6">
    <source>
        <dbReference type="ARBA" id="ARBA00022676"/>
    </source>
</evidence>
<keyword evidence="8" id="KW-0472">Membrane</keyword>
<dbReference type="EC" id="2.4.1.241" evidence="9"/>
<evidence type="ECO:0000256" key="5">
    <source>
        <dbReference type="ARBA" id="ARBA00022640"/>
    </source>
</evidence>
<dbReference type="EMBL" id="JALJOQ010000205">
    <property type="protein sequence ID" value="KAK9789576.1"/>
    <property type="molecule type" value="Genomic_DNA"/>
</dbReference>
<dbReference type="Gene3D" id="3.40.50.2000">
    <property type="entry name" value="Glycogen Phosphorylase B"/>
    <property type="match status" value="1"/>
</dbReference>
<feature type="domain" description="Glycosyl transferase family 1" evidence="12">
    <location>
        <begin position="317"/>
        <end position="459"/>
    </location>
</feature>
<comment type="caution">
    <text evidence="13">The sequence shown here is derived from an EMBL/GenBank/DDBJ whole genome shotgun (WGS) entry which is preliminary data.</text>
</comment>
<dbReference type="Pfam" id="PF00534">
    <property type="entry name" value="Glycos_transf_1"/>
    <property type="match status" value="1"/>
</dbReference>
<protein>
    <recommendedName>
        <fullName evidence="9">digalactosyldiacylglycerol synthase</fullName>
        <ecNumber evidence="9">2.4.1.241</ecNumber>
    </recommendedName>
</protein>
<dbReference type="GO" id="GO:0019375">
    <property type="term" value="P:galactolipid biosynthetic process"/>
    <property type="evidence" value="ECO:0007669"/>
    <property type="project" value="TreeGrafter"/>
</dbReference>
<dbReference type="InterPro" id="IPR001296">
    <property type="entry name" value="Glyco_trans_1"/>
</dbReference>
<proteinExistence type="inferred from homology"/>
<keyword evidence="6" id="KW-0328">Glycosyltransferase</keyword>
<evidence type="ECO:0000256" key="8">
    <source>
        <dbReference type="ARBA" id="ARBA00023136"/>
    </source>
</evidence>
<comment type="subcellular location">
    <subcellularLocation>
        <location evidence="2">Membrane</location>
    </subcellularLocation>
    <subcellularLocation>
        <location evidence="1">Plastid</location>
        <location evidence="1">Chloroplast</location>
    </subcellularLocation>
</comment>
<organism evidence="13 14">
    <name type="scientific">Symbiochloris irregularis</name>
    <dbReference type="NCBI Taxonomy" id="706552"/>
    <lineage>
        <taxon>Eukaryota</taxon>
        <taxon>Viridiplantae</taxon>
        <taxon>Chlorophyta</taxon>
        <taxon>core chlorophytes</taxon>
        <taxon>Trebouxiophyceae</taxon>
        <taxon>Trebouxiales</taxon>
        <taxon>Trebouxiaceae</taxon>
        <taxon>Symbiochloris</taxon>
    </lineage>
</organism>
<dbReference type="SUPFAM" id="SSF53756">
    <property type="entry name" value="UDP-Glycosyltransferase/glycogen phosphorylase"/>
    <property type="match status" value="1"/>
</dbReference>
<dbReference type="CDD" id="cd01635">
    <property type="entry name" value="Glycosyltransferase_GTB-type"/>
    <property type="match status" value="1"/>
</dbReference>
<evidence type="ECO:0000256" key="7">
    <source>
        <dbReference type="ARBA" id="ARBA00022679"/>
    </source>
</evidence>
<accession>A0AAW1NM56</accession>
<feature type="region of interest" description="Disordered" evidence="11">
    <location>
        <begin position="536"/>
        <end position="557"/>
    </location>
</feature>
<comment type="catalytic activity">
    <reaction evidence="10">
        <text>a 1,2-diacyl-3-O-(beta-D-galactosyl)-sn-glycerol + UDP-alpha-D-galactose = a 1,2-diacyl-3-O-[alpha-D-galactosyl-(1-&gt;6)-beta-D-galactosyl]-sn-glycerol + UDP + H(+)</text>
        <dbReference type="Rhea" id="RHEA:10520"/>
        <dbReference type="ChEBI" id="CHEBI:15378"/>
        <dbReference type="ChEBI" id="CHEBI:17615"/>
        <dbReference type="ChEBI" id="CHEBI:28396"/>
        <dbReference type="ChEBI" id="CHEBI:58223"/>
        <dbReference type="ChEBI" id="CHEBI:66914"/>
        <dbReference type="EC" id="2.4.1.241"/>
    </reaction>
</comment>
<reference evidence="13 14" key="1">
    <citation type="journal article" date="2024" name="Nat. Commun.">
        <title>Phylogenomics reveals the evolutionary origins of lichenization in chlorophyte algae.</title>
        <authorList>
            <person name="Puginier C."/>
            <person name="Libourel C."/>
            <person name="Otte J."/>
            <person name="Skaloud P."/>
            <person name="Haon M."/>
            <person name="Grisel S."/>
            <person name="Petersen M."/>
            <person name="Berrin J.G."/>
            <person name="Delaux P.M."/>
            <person name="Dal Grande F."/>
            <person name="Keller J."/>
        </authorList>
    </citation>
    <scope>NUCLEOTIDE SEQUENCE [LARGE SCALE GENOMIC DNA]</scope>
    <source>
        <strain evidence="13 14">SAG 2036</strain>
    </source>
</reference>
<dbReference type="PANTHER" id="PTHR46132:SF1">
    <property type="entry name" value="DIGALACTOSYLDIACYLGLYCEROL SYNTHASE 2, CHLOROPLASTIC"/>
    <property type="match status" value="1"/>
</dbReference>
<evidence type="ECO:0000313" key="14">
    <source>
        <dbReference type="Proteomes" id="UP001465755"/>
    </source>
</evidence>